<evidence type="ECO:0000259" key="9">
    <source>
        <dbReference type="Pfam" id="PF08544"/>
    </source>
</evidence>
<evidence type="ECO:0000256" key="5">
    <source>
        <dbReference type="ARBA" id="ARBA00022777"/>
    </source>
</evidence>
<dbReference type="InterPro" id="IPR006204">
    <property type="entry name" value="GHMP_kinase_N_dom"/>
</dbReference>
<evidence type="ECO:0000256" key="6">
    <source>
        <dbReference type="ARBA" id="ARBA00022840"/>
    </source>
</evidence>
<evidence type="ECO:0000256" key="2">
    <source>
        <dbReference type="ARBA" id="ARBA00012052"/>
    </source>
</evidence>
<accession>A0A381RNZ9</accession>
<dbReference type="GO" id="GO:0050515">
    <property type="term" value="F:4-(cytidine 5'-diphospho)-2-C-methyl-D-erythritol kinase activity"/>
    <property type="evidence" value="ECO:0007669"/>
    <property type="project" value="UniProtKB-EC"/>
</dbReference>
<evidence type="ECO:0000256" key="3">
    <source>
        <dbReference type="ARBA" id="ARBA00022679"/>
    </source>
</evidence>
<sequence>VDRLILRSFAKVNIGLKIIKRRPDGYHNIHTIFQEVDFHDNLYLSLQDDGCSLAVDKSGIPKDETNTCVIAYKMIKNHFPEVGGISIRMEKLIPHGSGLGGGSSNGATVLKGLNKMYNLGMDKKILETIAAEIGADVPFFIRGGTQVGDGIGNELGPAKLVNGTYLLIIPDILINTKWAYGKIKNNLDYSDQRPNFASFLKEDNLSFKFIQNDFEEIVIPAYPEIGRIKDRLSDMGATFTSLSGSGSTVFGIFDEEADAKSAKSCFQSQYQTVLTLPTNLEI</sequence>
<dbReference type="NCBIfam" id="TIGR00154">
    <property type="entry name" value="ispE"/>
    <property type="match status" value="1"/>
</dbReference>
<dbReference type="InterPro" id="IPR036554">
    <property type="entry name" value="GHMP_kinase_C_sf"/>
</dbReference>
<protein>
    <recommendedName>
        <fullName evidence="2">4-(cytidine 5'-diphospho)-2-C-methyl-D-erythritol kinase</fullName>
        <ecNumber evidence="2">2.7.1.148</ecNumber>
    </recommendedName>
    <alternativeName>
        <fullName evidence="7">4-(cytidine-5'-diphospho)-2-C-methyl-D-erythritol kinase</fullName>
    </alternativeName>
</protein>
<dbReference type="PANTHER" id="PTHR43527:SF2">
    <property type="entry name" value="4-DIPHOSPHOCYTIDYL-2-C-METHYL-D-ERYTHRITOL KINASE, CHLOROPLASTIC"/>
    <property type="match status" value="1"/>
</dbReference>
<comment type="similarity">
    <text evidence="1">Belongs to the GHMP kinase family. IspE subfamily.</text>
</comment>
<dbReference type="GO" id="GO:0005524">
    <property type="term" value="F:ATP binding"/>
    <property type="evidence" value="ECO:0007669"/>
    <property type="project" value="UniProtKB-KW"/>
</dbReference>
<feature type="domain" description="GHMP kinase N-terminal" evidence="8">
    <location>
        <begin position="68"/>
        <end position="144"/>
    </location>
</feature>
<evidence type="ECO:0000256" key="4">
    <source>
        <dbReference type="ARBA" id="ARBA00022741"/>
    </source>
</evidence>
<dbReference type="HAMAP" id="MF_00061">
    <property type="entry name" value="IspE"/>
    <property type="match status" value="1"/>
</dbReference>
<dbReference type="Pfam" id="PF00288">
    <property type="entry name" value="GHMP_kinases_N"/>
    <property type="match status" value="1"/>
</dbReference>
<dbReference type="PIRSF" id="PIRSF010376">
    <property type="entry name" value="IspE"/>
    <property type="match status" value="1"/>
</dbReference>
<dbReference type="EMBL" id="UINC01002081">
    <property type="protein sequence ID" value="SUZ92688.1"/>
    <property type="molecule type" value="Genomic_DNA"/>
</dbReference>
<dbReference type="AlphaFoldDB" id="A0A381RNZ9"/>
<dbReference type="SUPFAM" id="SSF54211">
    <property type="entry name" value="Ribosomal protein S5 domain 2-like"/>
    <property type="match status" value="1"/>
</dbReference>
<keyword evidence="4" id="KW-0547">Nucleotide-binding</keyword>
<dbReference type="Pfam" id="PF08544">
    <property type="entry name" value="GHMP_kinases_C"/>
    <property type="match status" value="1"/>
</dbReference>
<dbReference type="InterPro" id="IPR014721">
    <property type="entry name" value="Ribsml_uS5_D2-typ_fold_subgr"/>
</dbReference>
<dbReference type="GO" id="GO:0016114">
    <property type="term" value="P:terpenoid biosynthetic process"/>
    <property type="evidence" value="ECO:0007669"/>
    <property type="project" value="InterPro"/>
</dbReference>
<keyword evidence="3" id="KW-0808">Transferase</keyword>
<gene>
    <name evidence="10" type="ORF">METZ01_LOCUS45542</name>
</gene>
<evidence type="ECO:0000256" key="1">
    <source>
        <dbReference type="ARBA" id="ARBA00009684"/>
    </source>
</evidence>
<dbReference type="SUPFAM" id="SSF55060">
    <property type="entry name" value="GHMP Kinase, C-terminal domain"/>
    <property type="match status" value="1"/>
</dbReference>
<dbReference type="InterPro" id="IPR013750">
    <property type="entry name" value="GHMP_kinase_C_dom"/>
</dbReference>
<dbReference type="InterPro" id="IPR020568">
    <property type="entry name" value="Ribosomal_Su5_D2-typ_SF"/>
</dbReference>
<dbReference type="PANTHER" id="PTHR43527">
    <property type="entry name" value="4-DIPHOSPHOCYTIDYL-2-C-METHYL-D-ERYTHRITOL KINASE, CHLOROPLASTIC"/>
    <property type="match status" value="1"/>
</dbReference>
<evidence type="ECO:0000256" key="7">
    <source>
        <dbReference type="ARBA" id="ARBA00032554"/>
    </source>
</evidence>
<feature type="domain" description="GHMP kinase C-terminal" evidence="9">
    <location>
        <begin position="210"/>
        <end position="270"/>
    </location>
</feature>
<reference evidence="10" key="1">
    <citation type="submission" date="2018-05" db="EMBL/GenBank/DDBJ databases">
        <authorList>
            <person name="Lanie J.A."/>
            <person name="Ng W.-L."/>
            <person name="Kazmierczak K.M."/>
            <person name="Andrzejewski T.M."/>
            <person name="Davidsen T.M."/>
            <person name="Wayne K.J."/>
            <person name="Tettelin H."/>
            <person name="Glass J.I."/>
            <person name="Rusch D."/>
            <person name="Podicherti R."/>
            <person name="Tsui H.-C.T."/>
            <person name="Winkler M.E."/>
        </authorList>
    </citation>
    <scope>NUCLEOTIDE SEQUENCE</scope>
</reference>
<evidence type="ECO:0000313" key="10">
    <source>
        <dbReference type="EMBL" id="SUZ92688.1"/>
    </source>
</evidence>
<dbReference type="Gene3D" id="3.30.70.890">
    <property type="entry name" value="GHMP kinase, C-terminal domain"/>
    <property type="match status" value="1"/>
</dbReference>
<organism evidence="10">
    <name type="scientific">marine metagenome</name>
    <dbReference type="NCBI Taxonomy" id="408172"/>
    <lineage>
        <taxon>unclassified sequences</taxon>
        <taxon>metagenomes</taxon>
        <taxon>ecological metagenomes</taxon>
    </lineage>
</organism>
<name>A0A381RNZ9_9ZZZZ</name>
<dbReference type="InterPro" id="IPR004424">
    <property type="entry name" value="IspE"/>
</dbReference>
<dbReference type="EC" id="2.7.1.148" evidence="2"/>
<proteinExistence type="inferred from homology"/>
<keyword evidence="5" id="KW-0418">Kinase</keyword>
<feature type="non-terminal residue" evidence="10">
    <location>
        <position position="1"/>
    </location>
</feature>
<evidence type="ECO:0000259" key="8">
    <source>
        <dbReference type="Pfam" id="PF00288"/>
    </source>
</evidence>
<keyword evidence="6" id="KW-0067">ATP-binding</keyword>
<dbReference type="Gene3D" id="3.30.230.10">
    <property type="match status" value="1"/>
</dbReference>